<gene>
    <name evidence="1" type="ORF">AC812_12280</name>
</gene>
<comment type="caution">
    <text evidence="1">The sequence shown here is derived from an EMBL/GenBank/DDBJ whole genome shotgun (WGS) entry which is preliminary data.</text>
</comment>
<protein>
    <submittedName>
        <fullName evidence="1">Uncharacterized protein</fullName>
    </submittedName>
</protein>
<dbReference type="Proteomes" id="UP000050514">
    <property type="component" value="Unassembled WGS sequence"/>
</dbReference>
<keyword evidence="2" id="KW-1185">Reference proteome</keyword>
<organism evidence="1 2">
    <name type="scientific">Bellilinea caldifistulae</name>
    <dbReference type="NCBI Taxonomy" id="360411"/>
    <lineage>
        <taxon>Bacteria</taxon>
        <taxon>Bacillati</taxon>
        <taxon>Chloroflexota</taxon>
        <taxon>Anaerolineae</taxon>
        <taxon>Anaerolineales</taxon>
        <taxon>Anaerolineaceae</taxon>
        <taxon>Bellilinea</taxon>
    </lineage>
</organism>
<evidence type="ECO:0000313" key="2">
    <source>
        <dbReference type="Proteomes" id="UP000050514"/>
    </source>
</evidence>
<name>A0A0P6XGW6_9CHLR</name>
<evidence type="ECO:0000313" key="1">
    <source>
        <dbReference type="EMBL" id="KPL74566.1"/>
    </source>
</evidence>
<accession>A0A0P6XGW6</accession>
<dbReference type="RefSeq" id="WP_061918892.1">
    <property type="nucleotide sequence ID" value="NZ_DF967971.1"/>
</dbReference>
<sequence length="71" mass="8095">MTEKKIGGYVFRQELSRARLANRVIRESLKRLVEEFPHQRAANLVAKAGTALAENMEALDEIEAILSRNRD</sequence>
<dbReference type="AlphaFoldDB" id="A0A0P6XGW6"/>
<dbReference type="EMBL" id="LGHJ01000017">
    <property type="protein sequence ID" value="KPL74566.1"/>
    <property type="molecule type" value="Genomic_DNA"/>
</dbReference>
<reference evidence="1 2" key="1">
    <citation type="submission" date="2015-07" db="EMBL/GenBank/DDBJ databases">
        <title>Draft genome of Bellilinea caldifistulae DSM 17877.</title>
        <authorList>
            <person name="Hemp J."/>
            <person name="Ward L.M."/>
            <person name="Pace L.A."/>
            <person name="Fischer W.W."/>
        </authorList>
    </citation>
    <scope>NUCLEOTIDE SEQUENCE [LARGE SCALE GENOMIC DNA]</scope>
    <source>
        <strain evidence="1 2">GOMI-1</strain>
    </source>
</reference>
<proteinExistence type="predicted"/>